<evidence type="ECO:0000313" key="3">
    <source>
        <dbReference type="EMBL" id="AYO32048.1"/>
    </source>
</evidence>
<feature type="domain" description="EamA" evidence="2">
    <location>
        <begin position="3"/>
        <end position="59"/>
    </location>
</feature>
<dbReference type="Pfam" id="PF00892">
    <property type="entry name" value="EamA"/>
    <property type="match status" value="1"/>
</dbReference>
<dbReference type="KEGG" id="bacg:D2962_16865"/>
<dbReference type="InterPro" id="IPR037185">
    <property type="entry name" value="EmrE-like"/>
</dbReference>
<dbReference type="SUPFAM" id="SSF103481">
    <property type="entry name" value="Multidrug resistance efflux transporter EmrE"/>
    <property type="match status" value="1"/>
</dbReference>
<sequence length="70" mass="7515">MYAVTVLLFVIANKLTTAANAILLQYTAPIYVALFSFAILKEKVTAVDWGTIAAVVGGMKGFYKRKSGGK</sequence>
<keyword evidence="4" id="KW-1185">Reference proteome</keyword>
<comment type="similarity">
    <text evidence="1">Belongs to the EamA transporter family.</text>
</comment>
<evidence type="ECO:0000259" key="2">
    <source>
        <dbReference type="Pfam" id="PF00892"/>
    </source>
</evidence>
<gene>
    <name evidence="3" type="ORF">D2962_16865</name>
</gene>
<dbReference type="EMBL" id="CP033169">
    <property type="protein sequence ID" value="AYO32048.1"/>
    <property type="molecule type" value="Genomic_DNA"/>
</dbReference>
<reference evidence="3 4" key="1">
    <citation type="submission" date="2018-10" db="EMBL/GenBank/DDBJ databases">
        <authorList>
            <person name="Zhang X."/>
        </authorList>
    </citation>
    <scope>NUCLEOTIDE SEQUENCE [LARGE SCALE GENOMIC DNA]</scope>
    <source>
        <strain evidence="3 4">SK-G1</strain>
    </source>
</reference>
<evidence type="ECO:0000313" key="4">
    <source>
        <dbReference type="Proteomes" id="UP000280960"/>
    </source>
</evidence>
<dbReference type="AlphaFoldDB" id="A0A3G2RAJ6"/>
<dbReference type="GO" id="GO:0016020">
    <property type="term" value="C:membrane"/>
    <property type="evidence" value="ECO:0007669"/>
    <property type="project" value="InterPro"/>
</dbReference>
<evidence type="ECO:0000256" key="1">
    <source>
        <dbReference type="ARBA" id="ARBA00007362"/>
    </source>
</evidence>
<name>A0A3G2RAJ6_9FIRM</name>
<dbReference type="Proteomes" id="UP000280960">
    <property type="component" value="Chromosome"/>
</dbReference>
<protein>
    <recommendedName>
        <fullName evidence="2">EamA domain-containing protein</fullName>
    </recommendedName>
</protein>
<accession>A0A3G2RAJ6</accession>
<organism evidence="3 4">
    <name type="scientific">Biomaibacter acetigenes</name>
    <dbReference type="NCBI Taxonomy" id="2316383"/>
    <lineage>
        <taxon>Bacteria</taxon>
        <taxon>Bacillati</taxon>
        <taxon>Bacillota</taxon>
        <taxon>Clostridia</taxon>
        <taxon>Thermosediminibacterales</taxon>
        <taxon>Tepidanaerobacteraceae</taxon>
        <taxon>Biomaibacter</taxon>
    </lineage>
</organism>
<proteinExistence type="inferred from homology"/>
<dbReference type="InterPro" id="IPR000620">
    <property type="entry name" value="EamA_dom"/>
</dbReference>